<dbReference type="SUPFAM" id="SSF144052">
    <property type="entry name" value="Thermophilic metalloprotease-like"/>
    <property type="match status" value="1"/>
</dbReference>
<protein>
    <submittedName>
        <fullName evidence="3">Leucyl aminopeptidase</fullName>
    </submittedName>
</protein>
<feature type="domain" description="Crocagin biosynthetic protein CgnE/B" evidence="2">
    <location>
        <begin position="217"/>
        <end position="306"/>
    </location>
</feature>
<name>A0ABX3A408_9GAMM</name>
<keyword evidence="1" id="KW-0479">Metal-binding</keyword>
<dbReference type="RefSeq" id="WP_069312987.1">
    <property type="nucleotide sequence ID" value="NZ_MDTU01000001.1"/>
</dbReference>
<dbReference type="PANTHER" id="PTHR34448:SF1">
    <property type="entry name" value="BLL6088 PROTEIN"/>
    <property type="match status" value="1"/>
</dbReference>
<keyword evidence="3" id="KW-0031">Aminopeptidase</keyword>
<organism evidence="3 4">
    <name type="scientific">Piscirickettsia litoralis</name>
    <dbReference type="NCBI Taxonomy" id="1891921"/>
    <lineage>
        <taxon>Bacteria</taxon>
        <taxon>Pseudomonadati</taxon>
        <taxon>Pseudomonadota</taxon>
        <taxon>Gammaproteobacteria</taxon>
        <taxon>Thiotrichales</taxon>
        <taxon>Piscirickettsiaceae</taxon>
        <taxon>Piscirickettsia</taxon>
    </lineage>
</organism>
<dbReference type="EMBL" id="MDTU01000001">
    <property type="protein sequence ID" value="ODN43188.1"/>
    <property type="molecule type" value="Genomic_DNA"/>
</dbReference>
<proteinExistence type="predicted"/>
<accession>A0ABX3A408</accession>
<reference evidence="3 4" key="1">
    <citation type="submission" date="2016-08" db="EMBL/GenBank/DDBJ databases">
        <title>Draft genome sequence of Candidatus Piscirickettsia litoralis, from seawater.</title>
        <authorList>
            <person name="Wan X."/>
            <person name="Lee A.J."/>
            <person name="Hou S."/>
            <person name="Donachie S.P."/>
        </authorList>
    </citation>
    <scope>NUCLEOTIDE SEQUENCE [LARGE SCALE GENOMIC DNA]</scope>
    <source>
        <strain evidence="3 4">Y2</strain>
    </source>
</reference>
<keyword evidence="3" id="KW-0378">Hydrolase</keyword>
<keyword evidence="4" id="KW-1185">Reference proteome</keyword>
<sequence>MNAIRNFLFYLKFHPAIKNIDEANIVIGFSEKYSGLISEMVAFNTLAGLNYKFTPYNLEKEKKERLMHAIDEECDLFLLFYDSSTLKNPTPHGPEYIYAINPVIKKNWKKSVLFKDYGQFFNEAFMIDPERIANINNKLIQIAHASTQLKFTDNNGSHLTAKLSAAEQKWTNINGIGNLDIVPGEIATHSDEINGKVYFSGAFLSTIPFAIKYGVIEQPLELHIEDSEIKFVGSENSDLKRDFNKYLSMNSSNRRIEELGIGTNEGVIQLHGRNAGFEERHCGLHLGLGGGAMGSHHLDLIFSSGSINFDKTQVFGGKSYLV</sequence>
<dbReference type="PANTHER" id="PTHR34448">
    <property type="entry name" value="AMINOPEPTIDASE"/>
    <property type="match status" value="1"/>
</dbReference>
<dbReference type="Pfam" id="PF26231">
    <property type="entry name" value="CgnE_B"/>
    <property type="match status" value="1"/>
</dbReference>
<gene>
    <name evidence="3" type="ORF">BGC07_09990</name>
</gene>
<keyword evidence="3" id="KW-0645">Protease</keyword>
<evidence type="ECO:0000259" key="2">
    <source>
        <dbReference type="Pfam" id="PF26231"/>
    </source>
</evidence>
<dbReference type="InterPro" id="IPR058799">
    <property type="entry name" value="CgnE_B"/>
</dbReference>
<comment type="caution">
    <text evidence="3">The sequence shown here is derived from an EMBL/GenBank/DDBJ whole genome shotgun (WGS) entry which is preliminary data.</text>
</comment>
<dbReference type="Proteomes" id="UP000094329">
    <property type="component" value="Unassembled WGS sequence"/>
</dbReference>
<evidence type="ECO:0000313" key="3">
    <source>
        <dbReference type="EMBL" id="ODN43188.1"/>
    </source>
</evidence>
<dbReference type="GO" id="GO:0004177">
    <property type="term" value="F:aminopeptidase activity"/>
    <property type="evidence" value="ECO:0007669"/>
    <property type="project" value="UniProtKB-KW"/>
</dbReference>
<evidence type="ECO:0000256" key="1">
    <source>
        <dbReference type="ARBA" id="ARBA00022723"/>
    </source>
</evidence>
<dbReference type="InterPro" id="IPR052170">
    <property type="entry name" value="M29_Exopeptidase"/>
</dbReference>
<evidence type="ECO:0000313" key="4">
    <source>
        <dbReference type="Proteomes" id="UP000094329"/>
    </source>
</evidence>